<sequence>MPTNLAAWTTSKGSPIEVKEAPIPKPEPTEIIIRTAAVAFNPVDAYKYKLGMLITSFPFVGGCDVAGTVHAVGSAVTRFKPGDRVVALQDLEGERSNRGCFQQYCAAFEALAGHLPEKVSFKNGCVLPMGVCVAATSLFEGCNMGLELPKLEPKSNGKLLTVWGGASSMGSCAIMMAKAAGYEVATTCSERNFEYCKGLGADHVFDYSKDTVVDDMVKSLKGKDSVGVFDAVMYRDTMVKSAHLVDQLGGRKHVATIMVGVEGQRMPEGLPEGVTTNYCWGSMIKNDDIGKYIWGEWFTPALEKGLLQCKPAPEVVGQGLESIQEGIEKMFKGVSATKLVVEME</sequence>
<protein>
    <recommendedName>
        <fullName evidence="4">Enoyl reductase (ER) domain-containing protein</fullName>
    </recommendedName>
</protein>
<accession>M2NKB5</accession>
<dbReference type="PANTHER" id="PTHR45348">
    <property type="entry name" value="HYPOTHETICAL OXIDOREDUCTASE (EUROFUNG)"/>
    <property type="match status" value="1"/>
</dbReference>
<organism evidence="5 6">
    <name type="scientific">Baudoinia panamericana (strain UAMH 10762)</name>
    <name type="common">Angels' share fungus</name>
    <name type="synonym">Baudoinia compniacensis (strain UAMH 10762)</name>
    <dbReference type="NCBI Taxonomy" id="717646"/>
    <lineage>
        <taxon>Eukaryota</taxon>
        <taxon>Fungi</taxon>
        <taxon>Dikarya</taxon>
        <taxon>Ascomycota</taxon>
        <taxon>Pezizomycotina</taxon>
        <taxon>Dothideomycetes</taxon>
        <taxon>Dothideomycetidae</taxon>
        <taxon>Mycosphaerellales</taxon>
        <taxon>Teratosphaeriaceae</taxon>
        <taxon>Baudoinia</taxon>
    </lineage>
</organism>
<dbReference type="InterPro" id="IPR013149">
    <property type="entry name" value="ADH-like_C"/>
</dbReference>
<keyword evidence="6" id="KW-1185">Reference proteome</keyword>
<dbReference type="InterPro" id="IPR020843">
    <property type="entry name" value="ER"/>
</dbReference>
<dbReference type="Proteomes" id="UP000011761">
    <property type="component" value="Unassembled WGS sequence"/>
</dbReference>
<dbReference type="InterPro" id="IPR036291">
    <property type="entry name" value="NAD(P)-bd_dom_sf"/>
</dbReference>
<evidence type="ECO:0000256" key="2">
    <source>
        <dbReference type="ARBA" id="ARBA00011245"/>
    </source>
</evidence>
<comment type="subunit">
    <text evidence="2">Monomer.</text>
</comment>
<dbReference type="CDD" id="cd08249">
    <property type="entry name" value="enoyl_reductase_like"/>
    <property type="match status" value="1"/>
</dbReference>
<feature type="domain" description="Enoyl reductase (ER)" evidence="4">
    <location>
        <begin position="13"/>
        <end position="341"/>
    </location>
</feature>
<evidence type="ECO:0000259" key="4">
    <source>
        <dbReference type="SMART" id="SM00829"/>
    </source>
</evidence>
<dbReference type="SUPFAM" id="SSF50129">
    <property type="entry name" value="GroES-like"/>
    <property type="match status" value="1"/>
</dbReference>
<dbReference type="EMBL" id="KB445551">
    <property type="protein sequence ID" value="EMC99879.1"/>
    <property type="molecule type" value="Genomic_DNA"/>
</dbReference>
<evidence type="ECO:0000313" key="6">
    <source>
        <dbReference type="Proteomes" id="UP000011761"/>
    </source>
</evidence>
<dbReference type="Gene3D" id="3.90.180.10">
    <property type="entry name" value="Medium-chain alcohol dehydrogenases, catalytic domain"/>
    <property type="match status" value="1"/>
</dbReference>
<dbReference type="InterPro" id="IPR011032">
    <property type="entry name" value="GroES-like_sf"/>
</dbReference>
<dbReference type="InterPro" id="IPR047122">
    <property type="entry name" value="Trans-enoyl_RdTase-like"/>
</dbReference>
<dbReference type="Gene3D" id="3.40.50.720">
    <property type="entry name" value="NAD(P)-binding Rossmann-like Domain"/>
    <property type="match status" value="1"/>
</dbReference>
<dbReference type="OrthoDB" id="48317at2759"/>
<dbReference type="RefSeq" id="XP_007672998.1">
    <property type="nucleotide sequence ID" value="XM_007674808.1"/>
</dbReference>
<evidence type="ECO:0000256" key="3">
    <source>
        <dbReference type="ARBA" id="ARBA00023002"/>
    </source>
</evidence>
<name>M2NKB5_BAUPA</name>
<dbReference type="OMA" id="YCYSAFQ"/>
<dbReference type="eggNOG" id="KOG1198">
    <property type="taxonomic scope" value="Eukaryota"/>
</dbReference>
<dbReference type="STRING" id="717646.M2NKB5"/>
<dbReference type="HOGENOM" id="CLU_026673_16_5_1"/>
<reference evidence="5 6" key="1">
    <citation type="journal article" date="2012" name="PLoS Pathog.">
        <title>Diverse lifestyles and strategies of plant pathogenesis encoded in the genomes of eighteen Dothideomycetes fungi.</title>
        <authorList>
            <person name="Ohm R.A."/>
            <person name="Feau N."/>
            <person name="Henrissat B."/>
            <person name="Schoch C.L."/>
            <person name="Horwitz B.A."/>
            <person name="Barry K.W."/>
            <person name="Condon B.J."/>
            <person name="Copeland A.C."/>
            <person name="Dhillon B."/>
            <person name="Glaser F."/>
            <person name="Hesse C.N."/>
            <person name="Kosti I."/>
            <person name="LaButti K."/>
            <person name="Lindquist E.A."/>
            <person name="Lucas S."/>
            <person name="Salamov A.A."/>
            <person name="Bradshaw R.E."/>
            <person name="Ciuffetti L."/>
            <person name="Hamelin R.C."/>
            <person name="Kema G.H.J."/>
            <person name="Lawrence C."/>
            <person name="Scott J.A."/>
            <person name="Spatafora J.W."/>
            <person name="Turgeon B.G."/>
            <person name="de Wit P.J.G.M."/>
            <person name="Zhong S."/>
            <person name="Goodwin S.B."/>
            <person name="Grigoriev I.V."/>
        </authorList>
    </citation>
    <scope>NUCLEOTIDE SEQUENCE [LARGE SCALE GENOMIC DNA]</scope>
    <source>
        <strain evidence="5 6">UAMH 10762</strain>
    </source>
</reference>
<dbReference type="GeneID" id="19111182"/>
<dbReference type="GO" id="GO:0016651">
    <property type="term" value="F:oxidoreductase activity, acting on NAD(P)H"/>
    <property type="evidence" value="ECO:0007669"/>
    <property type="project" value="InterPro"/>
</dbReference>
<dbReference type="PANTHER" id="PTHR45348:SF2">
    <property type="entry name" value="ZINC-TYPE ALCOHOL DEHYDROGENASE-LIKE PROTEIN C2E1P3.01"/>
    <property type="match status" value="1"/>
</dbReference>
<proteinExistence type="inferred from homology"/>
<dbReference type="KEGG" id="bcom:BAUCODRAFT_30290"/>
<dbReference type="AlphaFoldDB" id="M2NKB5"/>
<keyword evidence="3" id="KW-0560">Oxidoreductase</keyword>
<dbReference type="Pfam" id="PF00107">
    <property type="entry name" value="ADH_zinc_N"/>
    <property type="match status" value="1"/>
</dbReference>
<gene>
    <name evidence="5" type="ORF">BAUCODRAFT_30290</name>
</gene>
<dbReference type="InterPro" id="IPR013154">
    <property type="entry name" value="ADH-like_N"/>
</dbReference>
<dbReference type="SMART" id="SM00829">
    <property type="entry name" value="PKS_ER"/>
    <property type="match status" value="1"/>
</dbReference>
<evidence type="ECO:0000313" key="5">
    <source>
        <dbReference type="EMBL" id="EMC99879.1"/>
    </source>
</evidence>
<comment type="similarity">
    <text evidence="1">Belongs to the zinc-containing alcohol dehydrogenase family.</text>
</comment>
<evidence type="ECO:0000256" key="1">
    <source>
        <dbReference type="ARBA" id="ARBA00008072"/>
    </source>
</evidence>
<dbReference type="SUPFAM" id="SSF51735">
    <property type="entry name" value="NAD(P)-binding Rossmann-fold domains"/>
    <property type="match status" value="1"/>
</dbReference>
<dbReference type="Pfam" id="PF08240">
    <property type="entry name" value="ADH_N"/>
    <property type="match status" value="1"/>
</dbReference>